<evidence type="ECO:0000313" key="4">
    <source>
        <dbReference type="EMBL" id="OMD42337.1"/>
    </source>
</evidence>
<dbReference type="PROSITE" id="PS00012">
    <property type="entry name" value="PHOSPHOPANTETHEINE"/>
    <property type="match status" value="1"/>
</dbReference>
<dbReference type="EMBL" id="MPTB01000041">
    <property type="protein sequence ID" value="OMD42337.1"/>
    <property type="molecule type" value="Genomic_DNA"/>
</dbReference>
<evidence type="ECO:0000256" key="2">
    <source>
        <dbReference type="ARBA" id="ARBA00022553"/>
    </source>
</evidence>
<evidence type="ECO:0000259" key="3">
    <source>
        <dbReference type="PROSITE" id="PS50075"/>
    </source>
</evidence>
<dbReference type="InterPro" id="IPR006162">
    <property type="entry name" value="Ppantetheine_attach_site"/>
</dbReference>
<dbReference type="Pfam" id="PF00550">
    <property type="entry name" value="PP-binding"/>
    <property type="match status" value="1"/>
</dbReference>
<dbReference type="Proteomes" id="UP000187412">
    <property type="component" value="Unassembled WGS sequence"/>
</dbReference>
<dbReference type="InterPro" id="IPR009081">
    <property type="entry name" value="PP-bd_ACP"/>
</dbReference>
<dbReference type="PROSITE" id="PS50075">
    <property type="entry name" value="CARRIER"/>
    <property type="match status" value="1"/>
</dbReference>
<comment type="caution">
    <text evidence="4">The sequence shown here is derived from an EMBL/GenBank/DDBJ whole genome shotgun (WGS) entry which is preliminary data.</text>
</comment>
<feature type="domain" description="Carrier" evidence="3">
    <location>
        <begin position="5"/>
        <end position="83"/>
    </location>
</feature>
<evidence type="ECO:0000256" key="1">
    <source>
        <dbReference type="ARBA" id="ARBA00022450"/>
    </source>
</evidence>
<sequence>MELVDVRKELNLVLSEGMSSIQLEEELSGDTSLLRDIGLDSVQLIELVVAVEKRFNIAVFDDDLCPDLFDNYDRLCEYVLNKIKAR</sequence>
<protein>
    <recommendedName>
        <fullName evidence="3">Carrier domain-containing protein</fullName>
    </recommendedName>
</protein>
<accession>A0ABX3H0A9</accession>
<reference evidence="4 5" key="1">
    <citation type="submission" date="2016-10" db="EMBL/GenBank/DDBJ databases">
        <title>Paenibacillus species isolates.</title>
        <authorList>
            <person name="Beno S.M."/>
        </authorList>
    </citation>
    <scope>NUCLEOTIDE SEQUENCE [LARGE SCALE GENOMIC DNA]</scope>
    <source>
        <strain evidence="4 5">FSL H7-0744</strain>
    </source>
</reference>
<name>A0ABX3H0A9_PAEBO</name>
<keyword evidence="5" id="KW-1185">Reference proteome</keyword>
<evidence type="ECO:0000313" key="5">
    <source>
        <dbReference type="Proteomes" id="UP000187412"/>
    </source>
</evidence>
<dbReference type="InterPro" id="IPR036736">
    <property type="entry name" value="ACP-like_sf"/>
</dbReference>
<organism evidence="4 5">
    <name type="scientific">Paenibacillus borealis</name>
    <dbReference type="NCBI Taxonomy" id="160799"/>
    <lineage>
        <taxon>Bacteria</taxon>
        <taxon>Bacillati</taxon>
        <taxon>Bacillota</taxon>
        <taxon>Bacilli</taxon>
        <taxon>Bacillales</taxon>
        <taxon>Paenibacillaceae</taxon>
        <taxon>Paenibacillus</taxon>
    </lineage>
</organism>
<proteinExistence type="predicted"/>
<dbReference type="SUPFAM" id="SSF47336">
    <property type="entry name" value="ACP-like"/>
    <property type="match status" value="1"/>
</dbReference>
<keyword evidence="2" id="KW-0597">Phosphoprotein</keyword>
<gene>
    <name evidence="4" type="ORF">BSK56_25940</name>
</gene>
<dbReference type="Gene3D" id="1.10.1200.10">
    <property type="entry name" value="ACP-like"/>
    <property type="match status" value="1"/>
</dbReference>
<keyword evidence="1" id="KW-0596">Phosphopantetheine</keyword>